<evidence type="ECO:0000313" key="2">
    <source>
        <dbReference type="EMBL" id="HIS93840.1"/>
    </source>
</evidence>
<gene>
    <name evidence="2" type="ORF">IAA84_12565</name>
</gene>
<proteinExistence type="predicted"/>
<accession>A0A9D1G3L4</accession>
<dbReference type="InterPro" id="IPR006528">
    <property type="entry name" value="Phage_head_morphogenesis_dom"/>
</dbReference>
<protein>
    <recommendedName>
        <fullName evidence="1">Phage head morphogenesis domain-containing protein</fullName>
    </recommendedName>
</protein>
<name>A0A9D1G3L4_9FIRM</name>
<reference evidence="2" key="1">
    <citation type="submission" date="2020-10" db="EMBL/GenBank/DDBJ databases">
        <authorList>
            <person name="Gilroy R."/>
        </authorList>
    </citation>
    <scope>NUCLEOTIDE SEQUENCE</scope>
    <source>
        <strain evidence="2">13766</strain>
    </source>
</reference>
<dbReference type="Pfam" id="PF04233">
    <property type="entry name" value="Phage_Mu_F"/>
    <property type="match status" value="1"/>
</dbReference>
<sequence length="391" mass="44135">MAGAHEGRRQWRKLTGQMVNGKVWTEQDYKRWRLNQIGRGERYIALRDAIARRMTQANAVAIAYVNDATPGIYTLNRNYAAYAIEQVAGDVGFTLWDEQAVKRLIVEEPDIMPYYPPERALRRGIDLAYGKKQITKSVTSGLLQGKSVGKIAAGLQARVTEMNRASAVRAARTAVTAAQNGGRMDSYKAAEAMGIRLQKEWLATLDNRTRHAHAQLDGQRADVDAPFLVEGREIRYPGDPQAAGDLVYNCRCTLVAAVEESRGEHAKPGRREMTYREWQTAKEQSGQFTKRLDYGTIKENVDGGDSVQIIAALDKEKYSGISTNIRSAIVVLTENQRLHIMKDGGKRFMTGIARTSEKLQNHRTIFSRIKSMPIRHWSPKHWRWTEPIFTS</sequence>
<dbReference type="AlphaFoldDB" id="A0A9D1G3L4"/>
<reference evidence="2" key="2">
    <citation type="journal article" date="2021" name="PeerJ">
        <title>Extensive microbial diversity within the chicken gut microbiome revealed by metagenomics and culture.</title>
        <authorList>
            <person name="Gilroy R."/>
            <person name="Ravi A."/>
            <person name="Getino M."/>
            <person name="Pursley I."/>
            <person name="Horton D.L."/>
            <person name="Alikhan N.F."/>
            <person name="Baker D."/>
            <person name="Gharbi K."/>
            <person name="Hall N."/>
            <person name="Watson M."/>
            <person name="Adriaenssens E.M."/>
            <person name="Foster-Nyarko E."/>
            <person name="Jarju S."/>
            <person name="Secka A."/>
            <person name="Antonio M."/>
            <person name="Oren A."/>
            <person name="Chaudhuri R.R."/>
            <person name="La Ragione R."/>
            <person name="Hildebrand F."/>
            <person name="Pallen M.J."/>
        </authorList>
    </citation>
    <scope>NUCLEOTIDE SEQUENCE</scope>
    <source>
        <strain evidence="2">13766</strain>
    </source>
</reference>
<feature type="domain" description="Phage head morphogenesis" evidence="1">
    <location>
        <begin position="132"/>
        <end position="254"/>
    </location>
</feature>
<evidence type="ECO:0000313" key="3">
    <source>
        <dbReference type="Proteomes" id="UP000824140"/>
    </source>
</evidence>
<organism evidence="2 3">
    <name type="scientific">Candidatus Alectryocaccomicrobium excrementavium</name>
    <dbReference type="NCBI Taxonomy" id="2840668"/>
    <lineage>
        <taxon>Bacteria</taxon>
        <taxon>Bacillati</taxon>
        <taxon>Bacillota</taxon>
        <taxon>Clostridia</taxon>
        <taxon>Candidatus Alectryocaccomicrobium</taxon>
    </lineage>
</organism>
<comment type="caution">
    <text evidence="2">The sequence shown here is derived from an EMBL/GenBank/DDBJ whole genome shotgun (WGS) entry which is preliminary data.</text>
</comment>
<evidence type="ECO:0000259" key="1">
    <source>
        <dbReference type="Pfam" id="PF04233"/>
    </source>
</evidence>
<dbReference type="EMBL" id="DVJN01000238">
    <property type="protein sequence ID" value="HIS93840.1"/>
    <property type="molecule type" value="Genomic_DNA"/>
</dbReference>
<dbReference type="Proteomes" id="UP000824140">
    <property type="component" value="Unassembled WGS sequence"/>
</dbReference>